<dbReference type="SUPFAM" id="SSF52540">
    <property type="entry name" value="P-loop containing nucleoside triphosphate hydrolases"/>
    <property type="match status" value="1"/>
</dbReference>
<accession>A0A316GHQ1</accession>
<dbReference type="RefSeq" id="WP_109668372.1">
    <property type="nucleotide sequence ID" value="NZ_QGGW01000005.1"/>
</dbReference>
<evidence type="ECO:0000256" key="1">
    <source>
        <dbReference type="ARBA" id="ARBA00022679"/>
    </source>
</evidence>
<dbReference type="PANTHER" id="PTHR12788:SF10">
    <property type="entry name" value="PROTEIN-TYROSINE SULFOTRANSFERASE"/>
    <property type="match status" value="1"/>
</dbReference>
<comment type="caution">
    <text evidence="2">The sequence shown here is derived from an EMBL/GenBank/DDBJ whole genome shotgun (WGS) entry which is preliminary data.</text>
</comment>
<keyword evidence="1 2" id="KW-0808">Transferase</keyword>
<sequence length="272" mass="30685">MTPRTSGTQHDADTTPAADDRPLFIVGCVRSGTTLTRDLLRRVPSLICPEETHFFRWSEPFRTPHSFAPYRHNQLLKKHREIDGVIEEDFEAILQTSRSKAELQRNYITAFARAKGITGPYRWFDKTPQNVYGAPLIAQQMPNARFLNLVRNPLNVVASLVLGRQVKIPDVHGACNYWNESVQIMTTMEAAYPDRILTMRYEDLIADVPAAMAQILGHAHINAPTGLYNGADAHDERNLWRKALDADALSAVRLRCSALARRFGYDIEADLG</sequence>
<proteinExistence type="predicted"/>
<keyword evidence="3" id="KW-1185">Reference proteome</keyword>
<dbReference type="InterPro" id="IPR026634">
    <property type="entry name" value="TPST-like"/>
</dbReference>
<gene>
    <name evidence="2" type="ORF">C7455_10594</name>
</gene>
<dbReference type="InterPro" id="IPR027417">
    <property type="entry name" value="P-loop_NTPase"/>
</dbReference>
<reference evidence="2 3" key="1">
    <citation type="submission" date="2018-05" db="EMBL/GenBank/DDBJ databases">
        <title>Genomic Encyclopedia of Type Strains, Phase IV (KMG-IV): sequencing the most valuable type-strain genomes for metagenomic binning, comparative biology and taxonomic classification.</title>
        <authorList>
            <person name="Goeker M."/>
        </authorList>
    </citation>
    <scope>NUCLEOTIDE SEQUENCE [LARGE SCALE GENOMIC DNA]</scope>
    <source>
        <strain evidence="2 3">DSM 16097</strain>
    </source>
</reference>
<evidence type="ECO:0000313" key="3">
    <source>
        <dbReference type="Proteomes" id="UP000245708"/>
    </source>
</evidence>
<dbReference type="Pfam" id="PF13469">
    <property type="entry name" value="Sulfotransfer_3"/>
    <property type="match status" value="1"/>
</dbReference>
<dbReference type="GO" id="GO:0008476">
    <property type="term" value="F:protein-tyrosine sulfotransferase activity"/>
    <property type="evidence" value="ECO:0007669"/>
    <property type="project" value="InterPro"/>
</dbReference>
<evidence type="ECO:0000313" key="2">
    <source>
        <dbReference type="EMBL" id="PWK60111.1"/>
    </source>
</evidence>
<organism evidence="2 3">
    <name type="scientific">Roseicyclus mahoneyensis</name>
    <dbReference type="NCBI Taxonomy" id="164332"/>
    <lineage>
        <taxon>Bacteria</taxon>
        <taxon>Pseudomonadati</taxon>
        <taxon>Pseudomonadota</taxon>
        <taxon>Alphaproteobacteria</taxon>
        <taxon>Rhodobacterales</taxon>
        <taxon>Roseobacteraceae</taxon>
        <taxon>Roseicyclus</taxon>
    </lineage>
</organism>
<dbReference type="Proteomes" id="UP000245708">
    <property type="component" value="Unassembled WGS sequence"/>
</dbReference>
<dbReference type="Gene3D" id="3.40.50.300">
    <property type="entry name" value="P-loop containing nucleotide triphosphate hydrolases"/>
    <property type="match status" value="1"/>
</dbReference>
<dbReference type="PANTHER" id="PTHR12788">
    <property type="entry name" value="PROTEIN-TYROSINE SULFOTRANSFERASE 2"/>
    <property type="match status" value="1"/>
</dbReference>
<dbReference type="OrthoDB" id="9777890at2"/>
<dbReference type="EMBL" id="QGGW01000005">
    <property type="protein sequence ID" value="PWK60111.1"/>
    <property type="molecule type" value="Genomic_DNA"/>
</dbReference>
<protein>
    <submittedName>
        <fullName evidence="2">Sulfotransferase family protein</fullName>
    </submittedName>
</protein>
<dbReference type="AlphaFoldDB" id="A0A316GHQ1"/>
<name>A0A316GHQ1_9RHOB</name>